<keyword evidence="2" id="KW-1185">Reference proteome</keyword>
<name>I8IW90_9BACL</name>
<comment type="caution">
    <text evidence="1">The sequence shown here is derived from an EMBL/GenBank/DDBJ whole genome shotgun (WGS) entry which is preliminary data.</text>
</comment>
<dbReference type="AlphaFoldDB" id="I8IW90"/>
<sequence length="47" mass="4965">MKAENELGVSIPGVYKCYMKKFGHGGIGGLDIMGVGINGEVVLLVNR</sequence>
<reference evidence="1 2" key="1">
    <citation type="journal article" date="2012" name="J. Bacteriol.">
        <title>Genome of Bacillus macauensis ZFHKF-1, a Long-Chain-Forming Bacterium.</title>
        <authorList>
            <person name="Cai L."/>
            <person name="Zhang T."/>
        </authorList>
    </citation>
    <scope>NUCLEOTIDE SEQUENCE [LARGE SCALE GENOMIC DNA]</scope>
    <source>
        <strain evidence="1 2">ZFHKF-1</strain>
    </source>
</reference>
<evidence type="ECO:0000313" key="2">
    <source>
        <dbReference type="Proteomes" id="UP000004080"/>
    </source>
</evidence>
<proteinExistence type="predicted"/>
<gene>
    <name evidence="1" type="ORF">A374_18741</name>
</gene>
<dbReference type="Pfam" id="PF14567">
    <property type="entry name" value="SUKH_5"/>
    <property type="match status" value="1"/>
</dbReference>
<dbReference type="EMBL" id="AKKV01000046">
    <property type="protein sequence ID" value="EIT83756.1"/>
    <property type="molecule type" value="Genomic_DNA"/>
</dbReference>
<protein>
    <submittedName>
        <fullName evidence="1">Uncharacterized protein</fullName>
    </submittedName>
</protein>
<evidence type="ECO:0000313" key="1">
    <source>
        <dbReference type="EMBL" id="EIT83756.1"/>
    </source>
</evidence>
<organism evidence="1 2">
    <name type="scientific">Fictibacillus macauensis ZFHKF-1</name>
    <dbReference type="NCBI Taxonomy" id="1196324"/>
    <lineage>
        <taxon>Bacteria</taxon>
        <taxon>Bacillati</taxon>
        <taxon>Bacillota</taxon>
        <taxon>Bacilli</taxon>
        <taxon>Bacillales</taxon>
        <taxon>Fictibacillaceae</taxon>
        <taxon>Fictibacillus</taxon>
    </lineage>
</organism>
<dbReference type="Gene3D" id="3.40.1580.10">
    <property type="entry name" value="SMI1/KNR4-like"/>
    <property type="match status" value="1"/>
</dbReference>
<dbReference type="SUPFAM" id="SSF160631">
    <property type="entry name" value="SMI1/KNR4-like"/>
    <property type="match status" value="1"/>
</dbReference>
<dbReference type="Proteomes" id="UP000004080">
    <property type="component" value="Unassembled WGS sequence"/>
</dbReference>
<dbReference type="PATRIC" id="fig|1196324.3.peg.3816"/>
<accession>I8IW90</accession>
<dbReference type="InterPro" id="IPR037883">
    <property type="entry name" value="Knr4/Smi1-like_sf"/>
</dbReference>